<name>A0A839E856_9PSEU</name>
<evidence type="ECO:0000313" key="3">
    <source>
        <dbReference type="Proteomes" id="UP000569329"/>
    </source>
</evidence>
<evidence type="ECO:0000256" key="1">
    <source>
        <dbReference type="SAM" id="MobiDB-lite"/>
    </source>
</evidence>
<keyword evidence="3" id="KW-1185">Reference proteome</keyword>
<dbReference type="Proteomes" id="UP000569329">
    <property type="component" value="Unassembled WGS sequence"/>
</dbReference>
<comment type="caution">
    <text evidence="2">The sequence shown here is derived from an EMBL/GenBank/DDBJ whole genome shotgun (WGS) entry which is preliminary data.</text>
</comment>
<proteinExistence type="predicted"/>
<dbReference type="EMBL" id="JACGWZ010000011">
    <property type="protein sequence ID" value="MBA8827877.1"/>
    <property type="molecule type" value="Genomic_DNA"/>
</dbReference>
<dbReference type="RefSeq" id="WP_182547029.1">
    <property type="nucleotide sequence ID" value="NZ_JACGWZ010000011.1"/>
</dbReference>
<feature type="region of interest" description="Disordered" evidence="1">
    <location>
        <begin position="152"/>
        <end position="179"/>
    </location>
</feature>
<accession>A0A839E856</accession>
<reference evidence="2 3" key="1">
    <citation type="submission" date="2020-07" db="EMBL/GenBank/DDBJ databases">
        <title>Sequencing the genomes of 1000 actinobacteria strains.</title>
        <authorList>
            <person name="Klenk H.-P."/>
        </authorList>
    </citation>
    <scope>NUCLEOTIDE SEQUENCE [LARGE SCALE GENOMIC DNA]</scope>
    <source>
        <strain evidence="2 3">DSM 45975</strain>
    </source>
</reference>
<protein>
    <submittedName>
        <fullName evidence="2">Uncharacterized protein</fullName>
    </submittedName>
</protein>
<organism evidence="2 3">
    <name type="scientific">Halosaccharopolyspora lacisalsi</name>
    <dbReference type="NCBI Taxonomy" id="1000566"/>
    <lineage>
        <taxon>Bacteria</taxon>
        <taxon>Bacillati</taxon>
        <taxon>Actinomycetota</taxon>
        <taxon>Actinomycetes</taxon>
        <taxon>Pseudonocardiales</taxon>
        <taxon>Pseudonocardiaceae</taxon>
        <taxon>Halosaccharopolyspora</taxon>
    </lineage>
</organism>
<gene>
    <name evidence="2" type="ORF">FHX42_005284</name>
</gene>
<evidence type="ECO:0000313" key="2">
    <source>
        <dbReference type="EMBL" id="MBA8827877.1"/>
    </source>
</evidence>
<sequence length="209" mass="24091">MARRKGAGNALHYIELSEDRYPWDQQDEESADRYKVFRKFLELGRSRTLAEAGRRVEGTGRKTGYSKQYMSKLAKSGQWYERARAWDQFHDRLVNQRFIERSQQAADREMAILDKALTQVDSNLDHMDELAPEHAIRLLDVALKHRRALFGDPTKAAEKDPDSPQQEAPSRVEVTHLDGMNDDAKIAAVREIMETNQRWLSAASETDDD</sequence>
<dbReference type="AlphaFoldDB" id="A0A839E856"/>